<evidence type="ECO:0000256" key="1">
    <source>
        <dbReference type="ARBA" id="ARBA00005591"/>
    </source>
</evidence>
<gene>
    <name evidence="6 8" type="primary">msrA</name>
    <name evidence="8" type="ORF">HHH54_07400</name>
</gene>
<comment type="caution">
    <text evidence="8">The sequence shown here is derived from an EMBL/GenBank/DDBJ whole genome shotgun (WGS) entry which is preliminary data.</text>
</comment>
<sequence>MNINKAYFAGGCFWCMTKPFDQFDGIEGVISGYMGGHVDNPTYEAVKSGKTGHYETVEIEYDVALFSYQKLLEIFFSVIDPTDAEGQYQDRGSQYRTAIFYTNDEQKQVAEDYIQSLENTIYHDKGVATKILPASQFFEAEEHHQDFYKKNPERFEQQERERQDYAEQMKLNQKHSNH</sequence>
<evidence type="ECO:0000313" key="8">
    <source>
        <dbReference type="EMBL" id="MBI5975429.1"/>
    </source>
</evidence>
<proteinExistence type="inferred from homology"/>
<dbReference type="EC" id="1.8.4.11" evidence="6"/>
<evidence type="ECO:0000259" key="7">
    <source>
        <dbReference type="Pfam" id="PF01625"/>
    </source>
</evidence>
<evidence type="ECO:0000256" key="2">
    <source>
        <dbReference type="ARBA" id="ARBA00023002"/>
    </source>
</evidence>
<organism evidence="8 9">
    <name type="scientific">Staphylococcus canis</name>
    <dbReference type="NCBI Taxonomy" id="2724942"/>
    <lineage>
        <taxon>Bacteria</taxon>
        <taxon>Bacillati</taxon>
        <taxon>Bacillota</taxon>
        <taxon>Bacilli</taxon>
        <taxon>Bacillales</taxon>
        <taxon>Staphylococcaceae</taxon>
        <taxon>Staphylococcus</taxon>
    </lineage>
</organism>
<dbReference type="PANTHER" id="PTHR43774">
    <property type="entry name" value="PEPTIDE METHIONINE SULFOXIDE REDUCTASE"/>
    <property type="match status" value="1"/>
</dbReference>
<evidence type="ECO:0000313" key="9">
    <source>
        <dbReference type="Proteomes" id="UP000751852"/>
    </source>
</evidence>
<comment type="catalytic activity">
    <reaction evidence="5 6">
        <text>[thioredoxin]-disulfide + L-methionine + H2O = L-methionine (S)-S-oxide + [thioredoxin]-dithiol</text>
        <dbReference type="Rhea" id="RHEA:19993"/>
        <dbReference type="Rhea" id="RHEA-COMP:10698"/>
        <dbReference type="Rhea" id="RHEA-COMP:10700"/>
        <dbReference type="ChEBI" id="CHEBI:15377"/>
        <dbReference type="ChEBI" id="CHEBI:29950"/>
        <dbReference type="ChEBI" id="CHEBI:50058"/>
        <dbReference type="ChEBI" id="CHEBI:57844"/>
        <dbReference type="ChEBI" id="CHEBI:58772"/>
        <dbReference type="EC" id="1.8.4.11"/>
    </reaction>
</comment>
<keyword evidence="2 6" id="KW-0560">Oxidoreductase</keyword>
<accession>A0ABS0T9M2</accession>
<dbReference type="Pfam" id="PF01625">
    <property type="entry name" value="PMSR"/>
    <property type="match status" value="1"/>
</dbReference>
<keyword evidence="9" id="KW-1185">Reference proteome</keyword>
<dbReference type="GO" id="GO:0008113">
    <property type="term" value="F:peptide-methionine (S)-S-oxide reductase activity"/>
    <property type="evidence" value="ECO:0007669"/>
    <property type="project" value="UniProtKB-EC"/>
</dbReference>
<dbReference type="PANTHER" id="PTHR43774:SF1">
    <property type="entry name" value="PEPTIDE METHIONINE SULFOXIDE REDUCTASE MSRA 2"/>
    <property type="match status" value="1"/>
</dbReference>
<feature type="domain" description="Peptide methionine sulphoxide reductase MsrA" evidence="7">
    <location>
        <begin position="5"/>
        <end position="156"/>
    </location>
</feature>
<comment type="function">
    <text evidence="3 6">Has an important function as a repair enzyme for proteins that have been inactivated by oxidation. Catalyzes the reversible oxidation-reduction of methionine sulfoxide in proteins to methionine.</text>
</comment>
<comment type="catalytic activity">
    <reaction evidence="4 6">
        <text>L-methionyl-[protein] + [thioredoxin]-disulfide + H2O = L-methionyl-(S)-S-oxide-[protein] + [thioredoxin]-dithiol</text>
        <dbReference type="Rhea" id="RHEA:14217"/>
        <dbReference type="Rhea" id="RHEA-COMP:10698"/>
        <dbReference type="Rhea" id="RHEA-COMP:10700"/>
        <dbReference type="Rhea" id="RHEA-COMP:12313"/>
        <dbReference type="Rhea" id="RHEA-COMP:12315"/>
        <dbReference type="ChEBI" id="CHEBI:15377"/>
        <dbReference type="ChEBI" id="CHEBI:16044"/>
        <dbReference type="ChEBI" id="CHEBI:29950"/>
        <dbReference type="ChEBI" id="CHEBI:44120"/>
        <dbReference type="ChEBI" id="CHEBI:50058"/>
        <dbReference type="EC" id="1.8.4.11"/>
    </reaction>
</comment>
<dbReference type="Proteomes" id="UP000751852">
    <property type="component" value="Unassembled WGS sequence"/>
</dbReference>
<reference evidence="8 9" key="1">
    <citation type="submission" date="2020-04" db="EMBL/GenBank/DDBJ databases">
        <title>Staphylococcus species from domestic dog.</title>
        <authorList>
            <person name="Paterson G.K."/>
        </authorList>
    </citation>
    <scope>NUCLEOTIDE SEQUENCE [LARGE SCALE GENOMIC DNA]</scope>
    <source>
        <strain evidence="8 9">H16/1A</strain>
    </source>
</reference>
<dbReference type="RefSeq" id="WP_198618208.1">
    <property type="nucleotide sequence ID" value="NZ_JABANU010000017.1"/>
</dbReference>
<name>A0ABS0T9M2_9STAP</name>
<evidence type="ECO:0000256" key="5">
    <source>
        <dbReference type="ARBA" id="ARBA00048782"/>
    </source>
</evidence>
<dbReference type="HAMAP" id="MF_01401">
    <property type="entry name" value="MsrA"/>
    <property type="match status" value="1"/>
</dbReference>
<dbReference type="EMBL" id="JABANU010000017">
    <property type="protein sequence ID" value="MBI5975429.1"/>
    <property type="molecule type" value="Genomic_DNA"/>
</dbReference>
<dbReference type="InterPro" id="IPR002569">
    <property type="entry name" value="Met_Sox_Rdtase_MsrA_dom"/>
</dbReference>
<dbReference type="Gene3D" id="3.30.1060.10">
    <property type="entry name" value="Peptide methionine sulphoxide reductase MsrA"/>
    <property type="match status" value="1"/>
</dbReference>
<evidence type="ECO:0000256" key="3">
    <source>
        <dbReference type="ARBA" id="ARBA00024679"/>
    </source>
</evidence>
<feature type="active site" evidence="6">
    <location>
        <position position="12"/>
    </location>
</feature>
<dbReference type="InterPro" id="IPR036509">
    <property type="entry name" value="Met_Sox_Rdtase_MsrA_sf"/>
</dbReference>
<comment type="similarity">
    <text evidence="1 6">Belongs to the MsrA Met sulfoxide reductase family.</text>
</comment>
<dbReference type="NCBIfam" id="TIGR00401">
    <property type="entry name" value="msrA"/>
    <property type="match status" value="1"/>
</dbReference>
<evidence type="ECO:0000256" key="4">
    <source>
        <dbReference type="ARBA" id="ARBA00047806"/>
    </source>
</evidence>
<evidence type="ECO:0000256" key="6">
    <source>
        <dbReference type="HAMAP-Rule" id="MF_01401"/>
    </source>
</evidence>
<protein>
    <recommendedName>
        <fullName evidence="6">Peptide methionine sulfoxide reductase MsrA</fullName>
        <shortName evidence="6">Protein-methionine-S-oxide reductase</shortName>
        <ecNumber evidence="6">1.8.4.11</ecNumber>
    </recommendedName>
    <alternativeName>
        <fullName evidence="6">Peptide-methionine (S)-S-oxide reductase</fullName>
        <shortName evidence="6">Peptide Met(O) reductase</shortName>
    </alternativeName>
</protein>
<dbReference type="SUPFAM" id="SSF55068">
    <property type="entry name" value="Peptide methionine sulfoxide reductase"/>
    <property type="match status" value="1"/>
</dbReference>